<name>A0A6P8YE69_THRPL</name>
<dbReference type="Proteomes" id="UP000515158">
    <property type="component" value="Unplaced"/>
</dbReference>
<sequence>MEMSRAVASVCMLLLAVVAVLAKDPAKAKDMMKKSIVFDKNTPDVFYCPQSKPTGFDKMIVRARPLQKLCEHDGNPLPEDYKSDCYNDVDETTYACKEKKRIMMRMHPPGTDNADNHYPFVRSNDKVIKVKSNPRSKSQTQKRRNKHQN</sequence>
<gene>
    <name evidence="4" type="primary">LOC117640041</name>
</gene>
<organism evidence="4">
    <name type="scientific">Thrips palmi</name>
    <name type="common">Melon thrips</name>
    <dbReference type="NCBI Taxonomy" id="161013"/>
    <lineage>
        <taxon>Eukaryota</taxon>
        <taxon>Metazoa</taxon>
        <taxon>Ecdysozoa</taxon>
        <taxon>Arthropoda</taxon>
        <taxon>Hexapoda</taxon>
        <taxon>Insecta</taxon>
        <taxon>Pterygota</taxon>
        <taxon>Neoptera</taxon>
        <taxon>Paraneoptera</taxon>
        <taxon>Thysanoptera</taxon>
        <taxon>Terebrantia</taxon>
        <taxon>Thripoidea</taxon>
        <taxon>Thripidae</taxon>
        <taxon>Thrips</taxon>
    </lineage>
</organism>
<evidence type="ECO:0000256" key="2">
    <source>
        <dbReference type="SAM" id="SignalP"/>
    </source>
</evidence>
<evidence type="ECO:0000313" key="4">
    <source>
        <dbReference type="RefSeq" id="XP_034232132.1"/>
    </source>
</evidence>
<dbReference type="OrthoDB" id="10046704at2759"/>
<feature type="chain" id="PRO_5028229028" evidence="2">
    <location>
        <begin position="23"/>
        <end position="149"/>
    </location>
</feature>
<dbReference type="RefSeq" id="XP_034232132.1">
    <property type="nucleotide sequence ID" value="XM_034376241.1"/>
</dbReference>
<feature type="compositionally biased region" description="Basic residues" evidence="1">
    <location>
        <begin position="140"/>
        <end position="149"/>
    </location>
</feature>
<proteinExistence type="predicted"/>
<dbReference type="AlphaFoldDB" id="A0A6P8YE69"/>
<feature type="signal peptide" evidence="2">
    <location>
        <begin position="1"/>
        <end position="22"/>
    </location>
</feature>
<evidence type="ECO:0000313" key="3">
    <source>
        <dbReference type="Proteomes" id="UP000515158"/>
    </source>
</evidence>
<feature type="region of interest" description="Disordered" evidence="1">
    <location>
        <begin position="107"/>
        <end position="149"/>
    </location>
</feature>
<evidence type="ECO:0000256" key="1">
    <source>
        <dbReference type="SAM" id="MobiDB-lite"/>
    </source>
</evidence>
<keyword evidence="3" id="KW-1185">Reference proteome</keyword>
<accession>A0A6P8YE69</accession>
<dbReference type="GeneID" id="117640041"/>
<keyword evidence="2" id="KW-0732">Signal</keyword>
<protein>
    <submittedName>
        <fullName evidence="4">Uncharacterized protein LOC117640041 isoform X2</fullName>
    </submittedName>
</protein>
<reference evidence="4" key="1">
    <citation type="submission" date="2025-08" db="UniProtKB">
        <authorList>
            <consortium name="RefSeq"/>
        </authorList>
    </citation>
    <scope>IDENTIFICATION</scope>
    <source>
        <tissue evidence="4">Total insect</tissue>
    </source>
</reference>